<dbReference type="PROSITE" id="PS51257">
    <property type="entry name" value="PROKAR_LIPOPROTEIN"/>
    <property type="match status" value="1"/>
</dbReference>
<dbReference type="EMBL" id="JBEPTF010000001">
    <property type="protein sequence ID" value="MET4682831.1"/>
    <property type="molecule type" value="Genomic_DNA"/>
</dbReference>
<accession>A0ABV2R8B3</accession>
<protein>
    <recommendedName>
        <fullName evidence="4">Lipoprotein</fullName>
    </recommendedName>
</protein>
<evidence type="ECO:0000313" key="2">
    <source>
        <dbReference type="EMBL" id="MET4682831.1"/>
    </source>
</evidence>
<evidence type="ECO:0008006" key="4">
    <source>
        <dbReference type="Google" id="ProtNLM"/>
    </source>
</evidence>
<evidence type="ECO:0000256" key="1">
    <source>
        <dbReference type="SAM" id="SignalP"/>
    </source>
</evidence>
<feature type="chain" id="PRO_5046868752" description="Lipoprotein" evidence="1">
    <location>
        <begin position="20"/>
        <end position="149"/>
    </location>
</feature>
<evidence type="ECO:0000313" key="3">
    <source>
        <dbReference type="Proteomes" id="UP001549313"/>
    </source>
</evidence>
<comment type="caution">
    <text evidence="2">The sequence shown here is derived from an EMBL/GenBank/DDBJ whole genome shotgun (WGS) entry which is preliminary data.</text>
</comment>
<feature type="signal peptide" evidence="1">
    <location>
        <begin position="1"/>
        <end position="19"/>
    </location>
</feature>
<proteinExistence type="predicted"/>
<gene>
    <name evidence="2" type="ORF">ABIE19_000740</name>
</gene>
<sequence length="149" mass="15549">MRILSALAAAAALAGCAAAPTPGAEPHAGRPLSIPDFQGGGENWTISIRPTHSEEYDARLAWSDGSGQSRFTLTDNGRPADAPSNLVLLSGETPVNGRPQPVVVEIRREACTVKSGRTYMHSVHVYAEGLPAGVSPMSGCGLMAVRLQD</sequence>
<organism evidence="2 3">
    <name type="scientific">Brevundimonas faecalis</name>
    <dbReference type="NCBI Taxonomy" id="947378"/>
    <lineage>
        <taxon>Bacteria</taxon>
        <taxon>Pseudomonadati</taxon>
        <taxon>Pseudomonadota</taxon>
        <taxon>Alphaproteobacteria</taxon>
        <taxon>Caulobacterales</taxon>
        <taxon>Caulobacteraceae</taxon>
        <taxon>Brevundimonas</taxon>
    </lineage>
</organism>
<dbReference type="Proteomes" id="UP001549313">
    <property type="component" value="Unassembled WGS sequence"/>
</dbReference>
<name>A0ABV2R8B3_9CAUL</name>
<dbReference type="RefSeq" id="WP_354087769.1">
    <property type="nucleotide sequence ID" value="NZ_JBEPTF010000001.1"/>
</dbReference>
<keyword evidence="1" id="KW-0732">Signal</keyword>
<keyword evidence="3" id="KW-1185">Reference proteome</keyword>
<reference evidence="2 3" key="1">
    <citation type="submission" date="2024-06" db="EMBL/GenBank/DDBJ databases">
        <title>Sorghum-associated microbial communities from plants grown in Nebraska, USA.</title>
        <authorList>
            <person name="Schachtman D."/>
        </authorList>
    </citation>
    <scope>NUCLEOTIDE SEQUENCE [LARGE SCALE GENOMIC DNA]</scope>
    <source>
        <strain evidence="2 3">2814</strain>
    </source>
</reference>